<evidence type="ECO:0000313" key="1">
    <source>
        <dbReference type="EMBL" id="CAI9085885.1"/>
    </source>
</evidence>
<name>A0ABM9IDX2_9BACT</name>
<proteinExistence type="predicted"/>
<reference evidence="1" key="1">
    <citation type="submission" date="2023-03" db="EMBL/GenBank/DDBJ databases">
        <authorList>
            <person name="Cremers G."/>
            <person name="Picone N."/>
        </authorList>
    </citation>
    <scope>NUCLEOTIDE SEQUENCE</scope>
    <source>
        <strain evidence="1">Sample_alias</strain>
    </source>
</reference>
<keyword evidence="2" id="KW-1185">Reference proteome</keyword>
<protein>
    <submittedName>
        <fullName evidence="1">Uncharacterized protein</fullName>
    </submittedName>
</protein>
<dbReference type="EMBL" id="OX458932">
    <property type="protein sequence ID" value="CAI9085885.1"/>
    <property type="molecule type" value="Genomic_DNA"/>
</dbReference>
<evidence type="ECO:0000313" key="2">
    <source>
        <dbReference type="Proteomes" id="UP001161497"/>
    </source>
</evidence>
<accession>A0ABM9IDX2</accession>
<organism evidence="1 2">
    <name type="scientific">Candidatus Methylacidiphilum fumarolicum</name>
    <dbReference type="NCBI Taxonomy" id="591154"/>
    <lineage>
        <taxon>Bacteria</taxon>
        <taxon>Pseudomonadati</taxon>
        <taxon>Verrucomicrobiota</taxon>
        <taxon>Methylacidiphilae</taxon>
        <taxon>Methylacidiphilales</taxon>
        <taxon>Methylacidiphilaceae</taxon>
        <taxon>Methylacidiphilum (ex Ratnadevi et al. 2023)</taxon>
    </lineage>
</organism>
<dbReference type="Proteomes" id="UP001161497">
    <property type="component" value="Chromosome"/>
</dbReference>
<sequence length="52" mass="6339">MEFDIVTIVTGLDKLREWYNQCDGVNEIQDLNKLMNTIRILRRMFLYKVFLK</sequence>
<gene>
    <name evidence="1" type="ORF">MFUM_1544</name>
</gene>